<dbReference type="GO" id="GO:0004519">
    <property type="term" value="F:endonuclease activity"/>
    <property type="evidence" value="ECO:0007669"/>
    <property type="project" value="InterPro"/>
</dbReference>
<gene>
    <name evidence="2" type="ORF">GXM_02702</name>
</gene>
<dbReference type="InterPro" id="IPR007560">
    <property type="entry name" value="Restrct_endonuc_IV_Mrr"/>
</dbReference>
<protein>
    <recommendedName>
        <fullName evidence="1">Restriction endonuclease type IV Mrr domain-containing protein</fullName>
    </recommendedName>
</protein>
<dbReference type="KEGG" id="nsh:GXM_02702"/>
<dbReference type="Pfam" id="PF04471">
    <property type="entry name" value="Mrr_cat"/>
    <property type="match status" value="1"/>
</dbReference>
<proteinExistence type="predicted"/>
<organism evidence="2 3">
    <name type="scientific">Nostoc sphaeroides CCNUC1</name>
    <dbReference type="NCBI Taxonomy" id="2653204"/>
    <lineage>
        <taxon>Bacteria</taxon>
        <taxon>Bacillati</taxon>
        <taxon>Cyanobacteriota</taxon>
        <taxon>Cyanophyceae</taxon>
        <taxon>Nostocales</taxon>
        <taxon>Nostocaceae</taxon>
        <taxon>Nostoc</taxon>
    </lineage>
</organism>
<dbReference type="EMBL" id="CP045226">
    <property type="protein sequence ID" value="QFS45225.1"/>
    <property type="molecule type" value="Genomic_DNA"/>
</dbReference>
<dbReference type="GO" id="GO:0009307">
    <property type="term" value="P:DNA restriction-modification system"/>
    <property type="evidence" value="ECO:0007669"/>
    <property type="project" value="InterPro"/>
</dbReference>
<dbReference type="Proteomes" id="UP000326678">
    <property type="component" value="Chromosome Gxm1"/>
</dbReference>
<accession>A0A5P8VXU1</accession>
<feature type="domain" description="Restriction endonuclease type IV Mrr" evidence="1">
    <location>
        <begin position="38"/>
        <end position="147"/>
    </location>
</feature>
<reference evidence="2 3" key="1">
    <citation type="submission" date="2019-10" db="EMBL/GenBank/DDBJ databases">
        <title>Genomic and transcriptomic insights into the perfect genentic adaptation of a filamentous nitrogen-fixing cyanobacterium to rice fields.</title>
        <authorList>
            <person name="Chen Z."/>
        </authorList>
    </citation>
    <scope>NUCLEOTIDE SEQUENCE [LARGE SCALE GENOMIC DNA]</scope>
    <source>
        <strain evidence="2">CCNUC1</strain>
    </source>
</reference>
<dbReference type="RefSeq" id="WP_152588965.1">
    <property type="nucleotide sequence ID" value="NZ_CP045226.1"/>
</dbReference>
<dbReference type="AlphaFoldDB" id="A0A5P8VXU1"/>
<evidence type="ECO:0000313" key="3">
    <source>
        <dbReference type="Proteomes" id="UP000326678"/>
    </source>
</evidence>
<sequence>MTTDAEYQARIISYDWDNLIILWSEIKARNTSNFWDAGKALEYLILRAFQLDGAEVAWPNTVKIRDKIVEQIDGVVYTDSLACLIECKDTTEEVNIEPIAKLRNQLLRRPATAIGSVFSRTGFTEAAVILTGFVAPQTILLWGGEEIEYSLANKCICKFLVKKYRVCVHKGIPNHDITTEIFS</sequence>
<dbReference type="InterPro" id="IPR011335">
    <property type="entry name" value="Restrct_endonuc-II-like"/>
</dbReference>
<evidence type="ECO:0000313" key="2">
    <source>
        <dbReference type="EMBL" id="QFS45225.1"/>
    </source>
</evidence>
<name>A0A5P8VXU1_9NOSO</name>
<dbReference type="GO" id="GO:0003677">
    <property type="term" value="F:DNA binding"/>
    <property type="evidence" value="ECO:0007669"/>
    <property type="project" value="InterPro"/>
</dbReference>
<dbReference type="SUPFAM" id="SSF52980">
    <property type="entry name" value="Restriction endonuclease-like"/>
    <property type="match status" value="1"/>
</dbReference>
<evidence type="ECO:0000259" key="1">
    <source>
        <dbReference type="Pfam" id="PF04471"/>
    </source>
</evidence>
<keyword evidence="3" id="KW-1185">Reference proteome</keyword>